<keyword evidence="5 8" id="KW-0547">Nucleotide-binding</keyword>
<dbReference type="InterPro" id="IPR012094">
    <property type="entry name" value="tRNA_Ile_lys_synt"/>
</dbReference>
<evidence type="ECO:0000256" key="2">
    <source>
        <dbReference type="ARBA" id="ARBA00022490"/>
    </source>
</evidence>
<evidence type="ECO:0000256" key="1">
    <source>
        <dbReference type="ARBA" id="ARBA00004496"/>
    </source>
</evidence>
<dbReference type="Pfam" id="PF11734">
    <property type="entry name" value="TilS_C"/>
    <property type="match status" value="1"/>
</dbReference>
<dbReference type="InterPro" id="IPR014729">
    <property type="entry name" value="Rossmann-like_a/b/a_fold"/>
</dbReference>
<evidence type="ECO:0000259" key="9">
    <source>
        <dbReference type="SMART" id="SM00977"/>
    </source>
</evidence>
<feature type="binding site" evidence="8">
    <location>
        <begin position="26"/>
        <end position="31"/>
    </location>
    <ligand>
        <name>ATP</name>
        <dbReference type="ChEBI" id="CHEBI:30616"/>
    </ligand>
</feature>
<comment type="subcellular location">
    <subcellularLocation>
        <location evidence="1 8">Cytoplasm</location>
    </subcellularLocation>
</comment>
<evidence type="ECO:0000256" key="4">
    <source>
        <dbReference type="ARBA" id="ARBA00022694"/>
    </source>
</evidence>
<dbReference type="OrthoDB" id="9807403at2"/>
<dbReference type="PANTHER" id="PTHR43033">
    <property type="entry name" value="TRNA(ILE)-LYSIDINE SYNTHASE-RELATED"/>
    <property type="match status" value="1"/>
</dbReference>
<keyword evidence="4 8" id="KW-0819">tRNA processing</keyword>
<dbReference type="PANTHER" id="PTHR43033:SF1">
    <property type="entry name" value="TRNA(ILE)-LYSIDINE SYNTHASE-RELATED"/>
    <property type="match status" value="1"/>
</dbReference>
<evidence type="ECO:0000256" key="5">
    <source>
        <dbReference type="ARBA" id="ARBA00022741"/>
    </source>
</evidence>
<dbReference type="HAMAP" id="MF_01161">
    <property type="entry name" value="tRNA_Ile_lys_synt"/>
    <property type="match status" value="1"/>
</dbReference>
<reference evidence="10 11" key="1">
    <citation type="submission" date="2018-04" db="EMBL/GenBank/DDBJ databases">
        <title>Genomic Encyclopedia of Archaeal and Bacterial Type Strains, Phase II (KMG-II): from individual species to whole genera.</title>
        <authorList>
            <person name="Goeker M."/>
        </authorList>
    </citation>
    <scope>NUCLEOTIDE SEQUENCE [LARGE SCALE GENOMIC DNA]</scope>
    <source>
        <strain evidence="10 11">DSM 5822</strain>
    </source>
</reference>
<dbReference type="SUPFAM" id="SSF52402">
    <property type="entry name" value="Adenine nucleotide alpha hydrolases-like"/>
    <property type="match status" value="1"/>
</dbReference>
<dbReference type="SMART" id="SM00977">
    <property type="entry name" value="TilS_C"/>
    <property type="match status" value="1"/>
</dbReference>
<dbReference type="GO" id="GO:0032267">
    <property type="term" value="F:tRNA(Ile)-lysidine synthase activity"/>
    <property type="evidence" value="ECO:0007669"/>
    <property type="project" value="UniProtKB-EC"/>
</dbReference>
<organism evidence="10 11">
    <name type="scientific">Agitococcus lubricus</name>
    <dbReference type="NCBI Taxonomy" id="1077255"/>
    <lineage>
        <taxon>Bacteria</taxon>
        <taxon>Pseudomonadati</taxon>
        <taxon>Pseudomonadota</taxon>
        <taxon>Gammaproteobacteria</taxon>
        <taxon>Moraxellales</taxon>
        <taxon>Moraxellaceae</taxon>
        <taxon>Agitococcus</taxon>
    </lineage>
</organism>
<comment type="function">
    <text evidence="8">Ligates lysine onto the cytidine present at position 34 of the AUA codon-specific tRNA(Ile) that contains the anticodon CAU, in an ATP-dependent manner. Cytidine is converted to lysidine, thus changing the amino acid specificity of the tRNA from methionine to isoleucine.</text>
</comment>
<dbReference type="InterPro" id="IPR011063">
    <property type="entry name" value="TilS/TtcA_N"/>
</dbReference>
<dbReference type="AlphaFoldDB" id="A0A2T5J2B9"/>
<evidence type="ECO:0000256" key="3">
    <source>
        <dbReference type="ARBA" id="ARBA00022598"/>
    </source>
</evidence>
<dbReference type="CDD" id="cd01992">
    <property type="entry name" value="TilS_N"/>
    <property type="match status" value="1"/>
</dbReference>
<dbReference type="InterPro" id="IPR015262">
    <property type="entry name" value="tRNA_Ile_lys_synt_subst-bd"/>
</dbReference>
<dbReference type="GO" id="GO:0006400">
    <property type="term" value="P:tRNA modification"/>
    <property type="evidence" value="ECO:0007669"/>
    <property type="project" value="UniProtKB-UniRule"/>
</dbReference>
<dbReference type="NCBIfam" id="TIGR02433">
    <property type="entry name" value="lysidine_TilS_C"/>
    <property type="match status" value="1"/>
</dbReference>
<dbReference type="Pfam" id="PF01171">
    <property type="entry name" value="ATP_bind_3"/>
    <property type="match status" value="1"/>
</dbReference>
<comment type="caution">
    <text evidence="10">The sequence shown here is derived from an EMBL/GenBank/DDBJ whole genome shotgun (WGS) entry which is preliminary data.</text>
</comment>
<dbReference type="NCBIfam" id="TIGR02432">
    <property type="entry name" value="lysidine_TilS_N"/>
    <property type="match status" value="1"/>
</dbReference>
<accession>A0A2T5J2B9</accession>
<dbReference type="InterPro" id="IPR012796">
    <property type="entry name" value="Lysidine-tRNA-synth_C"/>
</dbReference>
<feature type="domain" description="Lysidine-tRNA(Ile) synthetase C-terminal" evidence="9">
    <location>
        <begin position="367"/>
        <end position="437"/>
    </location>
</feature>
<dbReference type="Pfam" id="PF09179">
    <property type="entry name" value="TilS"/>
    <property type="match status" value="1"/>
</dbReference>
<evidence type="ECO:0000313" key="11">
    <source>
        <dbReference type="Proteomes" id="UP000244223"/>
    </source>
</evidence>
<name>A0A2T5J2B9_9GAMM</name>
<comment type="domain">
    <text evidence="8">The N-terminal region contains the highly conserved SGGXDS motif, predicted to be a P-loop motif involved in ATP binding.</text>
</comment>
<dbReference type="GO" id="GO:0005524">
    <property type="term" value="F:ATP binding"/>
    <property type="evidence" value="ECO:0007669"/>
    <property type="project" value="UniProtKB-UniRule"/>
</dbReference>
<protein>
    <recommendedName>
        <fullName evidence="8">tRNA(Ile)-lysidine synthase</fullName>
        <ecNumber evidence="8">6.3.4.19</ecNumber>
    </recommendedName>
    <alternativeName>
        <fullName evidence="8">tRNA(Ile)-2-lysyl-cytidine synthase</fullName>
    </alternativeName>
    <alternativeName>
        <fullName evidence="8">tRNA(Ile)-lysidine synthetase</fullName>
    </alternativeName>
</protein>
<sequence length="437" mass="49711">MLLSVLSQFLLTHLTAAHQRLVVAYSGGVDSHVLLDALVQLQSIHQRSLLAVHVHHGLSQYADNWAAHVQTTAAAYGVPCCIKYITVNSHASLEACAREARYHAINQELQTGDVLLLAHHQQDQAETLLLRLCRGTGVTGLKAMSAVSPVPYQSALMKAWRPLLTLTKGDILAYAQAQQLSWIEDESNGHLRFDRNFLRQQVFPILRARWPHIDARLTQTSRLMAEADALLNEMAAADYQHALDDTQQALVIERLQPMSRARRHQLFRYWLKQLALNIPDYADIERIWTEVCLAKADAQPLLAWAGVEIRRYRQHLFAMSPLKPFNRRQEYPWLDKNQPLMLACGQTLSPQLAQQGIRPELWQTGALCVRYRQGGEKIQPVGRHCHHDLKKLLQASAIPPWQRDRLLLLYINQQLAAVIGYWVAVEFAAEQPLMMKE</sequence>
<keyword evidence="2 8" id="KW-0963">Cytoplasm</keyword>
<keyword evidence="6 8" id="KW-0067">ATP-binding</keyword>
<dbReference type="Proteomes" id="UP000244223">
    <property type="component" value="Unassembled WGS sequence"/>
</dbReference>
<comment type="similarity">
    <text evidence="8">Belongs to the tRNA(Ile)-lysidine synthase family.</text>
</comment>
<dbReference type="Gene3D" id="1.20.59.20">
    <property type="match status" value="1"/>
</dbReference>
<dbReference type="SUPFAM" id="SSF82829">
    <property type="entry name" value="MesJ substrate recognition domain-like"/>
    <property type="match status" value="1"/>
</dbReference>
<dbReference type="InterPro" id="IPR012795">
    <property type="entry name" value="tRNA_Ile_lys_synt_N"/>
</dbReference>
<dbReference type="SUPFAM" id="SSF56037">
    <property type="entry name" value="PheT/TilS domain"/>
    <property type="match status" value="1"/>
</dbReference>
<evidence type="ECO:0000256" key="8">
    <source>
        <dbReference type="HAMAP-Rule" id="MF_01161"/>
    </source>
</evidence>
<dbReference type="Gene3D" id="3.40.50.620">
    <property type="entry name" value="HUPs"/>
    <property type="match status" value="1"/>
</dbReference>
<gene>
    <name evidence="8" type="primary">tilS</name>
    <name evidence="10" type="ORF">C8N29_10265</name>
</gene>
<keyword evidence="3 8" id="KW-0436">Ligase</keyword>
<dbReference type="GO" id="GO:0005737">
    <property type="term" value="C:cytoplasm"/>
    <property type="evidence" value="ECO:0007669"/>
    <property type="project" value="UniProtKB-SubCell"/>
</dbReference>
<proteinExistence type="inferred from homology"/>
<dbReference type="EMBL" id="QAON01000002">
    <property type="protein sequence ID" value="PTQ90665.1"/>
    <property type="molecule type" value="Genomic_DNA"/>
</dbReference>
<keyword evidence="11" id="KW-1185">Reference proteome</keyword>
<evidence type="ECO:0000256" key="7">
    <source>
        <dbReference type="ARBA" id="ARBA00048539"/>
    </source>
</evidence>
<comment type="catalytic activity">
    <reaction evidence="7 8">
        <text>cytidine(34) in tRNA(Ile2) + L-lysine + ATP = lysidine(34) in tRNA(Ile2) + AMP + diphosphate + H(+)</text>
        <dbReference type="Rhea" id="RHEA:43744"/>
        <dbReference type="Rhea" id="RHEA-COMP:10625"/>
        <dbReference type="Rhea" id="RHEA-COMP:10670"/>
        <dbReference type="ChEBI" id="CHEBI:15378"/>
        <dbReference type="ChEBI" id="CHEBI:30616"/>
        <dbReference type="ChEBI" id="CHEBI:32551"/>
        <dbReference type="ChEBI" id="CHEBI:33019"/>
        <dbReference type="ChEBI" id="CHEBI:82748"/>
        <dbReference type="ChEBI" id="CHEBI:83665"/>
        <dbReference type="ChEBI" id="CHEBI:456215"/>
        <dbReference type="EC" id="6.3.4.19"/>
    </reaction>
</comment>
<evidence type="ECO:0000256" key="6">
    <source>
        <dbReference type="ARBA" id="ARBA00022840"/>
    </source>
</evidence>
<dbReference type="EC" id="6.3.4.19" evidence="8"/>
<evidence type="ECO:0000313" key="10">
    <source>
        <dbReference type="EMBL" id="PTQ90665.1"/>
    </source>
</evidence>
<dbReference type="RefSeq" id="WP_146164412.1">
    <property type="nucleotide sequence ID" value="NZ_QAON01000002.1"/>
</dbReference>